<evidence type="ECO:0000256" key="1">
    <source>
        <dbReference type="SAM" id="MobiDB-lite"/>
    </source>
</evidence>
<sequence length="128" mass="13309">MAMVTALAVGCGKKPGPDRYEISGNATFNGKPIPAGEISFSPNSQKGNKGPGSLAIIKDGKYQTTSGKGLVGGAYVARVIGFDGVANEMSEQGMPIFESFEVEFEAPMESTTRDFEVPASAASAKAKR</sequence>
<feature type="region of interest" description="Disordered" evidence="1">
    <location>
        <begin position="29"/>
        <end position="52"/>
    </location>
</feature>
<organism evidence="2 3">
    <name type="scientific">Kolteria novifilia</name>
    <dbReference type="NCBI Taxonomy" id="2527975"/>
    <lineage>
        <taxon>Bacteria</taxon>
        <taxon>Pseudomonadati</taxon>
        <taxon>Planctomycetota</taxon>
        <taxon>Planctomycetia</taxon>
        <taxon>Kolteriales</taxon>
        <taxon>Kolteriaceae</taxon>
        <taxon>Kolteria</taxon>
    </lineage>
</organism>
<dbReference type="KEGG" id="knv:Pan216_41620"/>
<dbReference type="EMBL" id="CP036279">
    <property type="protein sequence ID" value="QDU63284.1"/>
    <property type="molecule type" value="Genomic_DNA"/>
</dbReference>
<dbReference type="AlphaFoldDB" id="A0A518B8H4"/>
<protein>
    <submittedName>
        <fullName evidence="2">Uncharacterized protein</fullName>
    </submittedName>
</protein>
<reference evidence="2 3" key="1">
    <citation type="submission" date="2019-02" db="EMBL/GenBank/DDBJ databases">
        <title>Deep-cultivation of Planctomycetes and their phenomic and genomic characterization uncovers novel biology.</title>
        <authorList>
            <person name="Wiegand S."/>
            <person name="Jogler M."/>
            <person name="Boedeker C."/>
            <person name="Pinto D."/>
            <person name="Vollmers J."/>
            <person name="Rivas-Marin E."/>
            <person name="Kohn T."/>
            <person name="Peeters S.H."/>
            <person name="Heuer A."/>
            <person name="Rast P."/>
            <person name="Oberbeckmann S."/>
            <person name="Bunk B."/>
            <person name="Jeske O."/>
            <person name="Meyerdierks A."/>
            <person name="Storesund J.E."/>
            <person name="Kallscheuer N."/>
            <person name="Luecker S."/>
            <person name="Lage O.M."/>
            <person name="Pohl T."/>
            <person name="Merkel B.J."/>
            <person name="Hornburger P."/>
            <person name="Mueller R.-W."/>
            <person name="Bruemmer F."/>
            <person name="Labrenz M."/>
            <person name="Spormann A.M."/>
            <person name="Op den Camp H."/>
            <person name="Overmann J."/>
            <person name="Amann R."/>
            <person name="Jetten M.S.M."/>
            <person name="Mascher T."/>
            <person name="Medema M.H."/>
            <person name="Devos D.P."/>
            <person name="Kaster A.-K."/>
            <person name="Ovreas L."/>
            <person name="Rohde M."/>
            <person name="Galperin M.Y."/>
            <person name="Jogler C."/>
        </authorList>
    </citation>
    <scope>NUCLEOTIDE SEQUENCE [LARGE SCALE GENOMIC DNA]</scope>
    <source>
        <strain evidence="2 3">Pan216</strain>
    </source>
</reference>
<gene>
    <name evidence="2" type="ORF">Pan216_41620</name>
</gene>
<dbReference type="Proteomes" id="UP000317093">
    <property type="component" value="Chromosome"/>
</dbReference>
<evidence type="ECO:0000313" key="2">
    <source>
        <dbReference type="EMBL" id="QDU63284.1"/>
    </source>
</evidence>
<dbReference type="OrthoDB" id="289094at2"/>
<evidence type="ECO:0000313" key="3">
    <source>
        <dbReference type="Proteomes" id="UP000317093"/>
    </source>
</evidence>
<accession>A0A518B8H4</accession>
<keyword evidence="3" id="KW-1185">Reference proteome</keyword>
<dbReference type="RefSeq" id="WP_145260649.1">
    <property type="nucleotide sequence ID" value="NZ_CP036279.1"/>
</dbReference>
<proteinExistence type="predicted"/>
<name>A0A518B8H4_9BACT</name>